<evidence type="ECO:0000256" key="1">
    <source>
        <dbReference type="SAM" id="Phobius"/>
    </source>
</evidence>
<keyword evidence="1" id="KW-0472">Membrane</keyword>
<feature type="transmembrane region" description="Helical" evidence="1">
    <location>
        <begin position="295"/>
        <end position="314"/>
    </location>
</feature>
<keyword evidence="3" id="KW-0808">Transferase</keyword>
<proteinExistence type="predicted"/>
<dbReference type="InterPro" id="IPR050879">
    <property type="entry name" value="Acyltransferase_3"/>
</dbReference>
<sequence>MLSSTSPIAKYLRQESGVPLSYKELDILHALRGFCAFYVVIYHAKYILWSGGREFLAVFPRTGWSPLDYGAFLFDMLSSAGYEMVIFFFVLSGFFIRYAQSRKYRKLRAFYVNRIVRIYPPYLFASMLAAICLWGVARVAPEALDFANGRELNIKLALAWQELHTFDIIGLIRTLGFMPVREIFIGYNGVYWSLLPEALFYLLVPLAFWRAHFYYAISVFLYASGAVWDLNSVSPLIDYLFIYNFYFAIGAILYDIVTRTAWLTWFGRISGWGLTILVLLLFASLLGLAILKFKILSGLVATILAVISISLMLAGRVRHDNLLVRILHKLGVFSFSLYLYHFPLLFLCYAGLVYFTGETVFYVRYYWLAVPLVTVASYVLYWVSERISVNYSRKA</sequence>
<feature type="transmembrane region" description="Helical" evidence="1">
    <location>
        <begin position="119"/>
        <end position="137"/>
    </location>
</feature>
<name>A0A8T9SSF3_9BACT</name>
<feature type="transmembrane region" description="Helical" evidence="1">
    <location>
        <begin position="211"/>
        <end position="228"/>
    </location>
</feature>
<organism evidence="3 4">
    <name type="scientific">Hymenobacter aerilatus</name>
    <dbReference type="NCBI Taxonomy" id="2932251"/>
    <lineage>
        <taxon>Bacteria</taxon>
        <taxon>Pseudomonadati</taxon>
        <taxon>Bacteroidota</taxon>
        <taxon>Cytophagia</taxon>
        <taxon>Cytophagales</taxon>
        <taxon>Hymenobacteraceae</taxon>
        <taxon>Hymenobacter</taxon>
    </lineage>
</organism>
<evidence type="ECO:0000259" key="2">
    <source>
        <dbReference type="Pfam" id="PF01757"/>
    </source>
</evidence>
<feature type="transmembrane region" description="Helical" evidence="1">
    <location>
        <begin position="240"/>
        <end position="257"/>
    </location>
</feature>
<dbReference type="Pfam" id="PF01757">
    <property type="entry name" value="Acyl_transf_3"/>
    <property type="match status" value="1"/>
</dbReference>
<keyword evidence="1" id="KW-1133">Transmembrane helix</keyword>
<dbReference type="GO" id="GO:0016747">
    <property type="term" value="F:acyltransferase activity, transferring groups other than amino-acyl groups"/>
    <property type="evidence" value="ECO:0007669"/>
    <property type="project" value="InterPro"/>
</dbReference>
<keyword evidence="1" id="KW-0812">Transmembrane</keyword>
<feature type="transmembrane region" description="Helical" evidence="1">
    <location>
        <begin position="30"/>
        <end position="49"/>
    </location>
</feature>
<dbReference type="PANTHER" id="PTHR23028">
    <property type="entry name" value="ACETYLTRANSFERASE"/>
    <property type="match status" value="1"/>
</dbReference>
<keyword evidence="3" id="KW-0012">Acyltransferase</keyword>
<feature type="transmembrane region" description="Helical" evidence="1">
    <location>
        <begin position="183"/>
        <end position="204"/>
    </location>
</feature>
<dbReference type="Proteomes" id="UP000829925">
    <property type="component" value="Chromosome"/>
</dbReference>
<dbReference type="RefSeq" id="WP_245091167.1">
    <property type="nucleotide sequence ID" value="NZ_CP095053.1"/>
</dbReference>
<accession>A0A8T9SSF3</accession>
<feature type="transmembrane region" description="Helical" evidence="1">
    <location>
        <begin position="335"/>
        <end position="357"/>
    </location>
</feature>
<dbReference type="KEGG" id="haei:MUN82_13370"/>
<feature type="transmembrane region" description="Helical" evidence="1">
    <location>
        <begin position="363"/>
        <end position="383"/>
    </location>
</feature>
<evidence type="ECO:0000313" key="3">
    <source>
        <dbReference type="EMBL" id="UOR03934.1"/>
    </source>
</evidence>
<evidence type="ECO:0000313" key="4">
    <source>
        <dbReference type="Proteomes" id="UP000829925"/>
    </source>
</evidence>
<reference evidence="3 4" key="1">
    <citation type="submission" date="2022-04" db="EMBL/GenBank/DDBJ databases">
        <title>Hymenobacter sp. isolated from the air.</title>
        <authorList>
            <person name="Won M."/>
            <person name="Lee C.-M."/>
            <person name="Woen H.-Y."/>
            <person name="Kwon S.-W."/>
        </authorList>
    </citation>
    <scope>NUCLEOTIDE SEQUENCE [LARGE SCALE GENOMIC DNA]</scope>
    <source>
        <strain evidence="4">5413 J-13</strain>
    </source>
</reference>
<protein>
    <submittedName>
        <fullName evidence="3">Acyltransferase</fullName>
    </submittedName>
</protein>
<gene>
    <name evidence="3" type="ORF">MUN82_13370</name>
</gene>
<dbReference type="AlphaFoldDB" id="A0A8T9SSF3"/>
<dbReference type="EMBL" id="CP095053">
    <property type="protein sequence ID" value="UOR03934.1"/>
    <property type="molecule type" value="Genomic_DNA"/>
</dbReference>
<dbReference type="InterPro" id="IPR002656">
    <property type="entry name" value="Acyl_transf_3_dom"/>
</dbReference>
<feature type="transmembrane region" description="Helical" evidence="1">
    <location>
        <begin position="269"/>
        <end position="289"/>
    </location>
</feature>
<keyword evidence="4" id="KW-1185">Reference proteome</keyword>
<feature type="domain" description="Acyltransferase 3" evidence="2">
    <location>
        <begin position="28"/>
        <end position="382"/>
    </location>
</feature>
<feature type="transmembrane region" description="Helical" evidence="1">
    <location>
        <begin position="69"/>
        <end position="98"/>
    </location>
</feature>